<keyword evidence="17" id="KW-1185">Reference proteome</keyword>
<evidence type="ECO:0000256" key="10">
    <source>
        <dbReference type="ARBA" id="ARBA00023157"/>
    </source>
</evidence>
<keyword evidence="11" id="KW-0325">Glycoprotein</keyword>
<evidence type="ECO:0000256" key="7">
    <source>
        <dbReference type="ARBA" id="ARBA00022889"/>
    </source>
</evidence>
<keyword evidence="7" id="KW-0130">Cell adhesion</keyword>
<feature type="domain" description="Cadherin" evidence="15">
    <location>
        <begin position="588"/>
        <end position="642"/>
    </location>
</feature>
<dbReference type="FunFam" id="2.60.40.60:FF:000020">
    <property type="entry name" value="Dachsous cadherin-related 1b"/>
    <property type="match status" value="2"/>
</dbReference>
<keyword evidence="6 12" id="KW-0106">Calcium</keyword>
<dbReference type="InterPro" id="IPR020894">
    <property type="entry name" value="Cadherin_CS"/>
</dbReference>
<keyword evidence="9 14" id="KW-0472">Membrane</keyword>
<evidence type="ECO:0000256" key="1">
    <source>
        <dbReference type="ARBA" id="ARBA00004167"/>
    </source>
</evidence>
<feature type="domain" description="Cadherin" evidence="15">
    <location>
        <begin position="487"/>
        <end position="587"/>
    </location>
</feature>
<protein>
    <submittedName>
        <fullName evidence="16">Protocadherin Fat 1</fullName>
    </submittedName>
</protein>
<feature type="domain" description="Cadherin" evidence="15">
    <location>
        <begin position="387"/>
        <end position="486"/>
    </location>
</feature>
<evidence type="ECO:0000256" key="4">
    <source>
        <dbReference type="ARBA" id="ARBA00022729"/>
    </source>
</evidence>
<dbReference type="SMART" id="SM00112">
    <property type="entry name" value="CA"/>
    <property type="match status" value="7"/>
</dbReference>
<evidence type="ECO:0000256" key="3">
    <source>
        <dbReference type="ARBA" id="ARBA00022692"/>
    </source>
</evidence>
<dbReference type="GO" id="GO:0060429">
    <property type="term" value="P:epithelium development"/>
    <property type="evidence" value="ECO:0007669"/>
    <property type="project" value="UniProtKB-ARBA"/>
</dbReference>
<dbReference type="GO" id="GO:0005911">
    <property type="term" value="C:cell-cell junction"/>
    <property type="evidence" value="ECO:0007669"/>
    <property type="project" value="TreeGrafter"/>
</dbReference>
<evidence type="ECO:0000256" key="13">
    <source>
        <dbReference type="SAM" id="MobiDB-lite"/>
    </source>
</evidence>
<feature type="transmembrane region" description="Helical" evidence="14">
    <location>
        <begin position="1012"/>
        <end position="1034"/>
    </location>
</feature>
<comment type="caution">
    <text evidence="16">The sequence shown here is derived from an EMBL/GenBank/DDBJ whole genome shotgun (WGS) entry which is preliminary data.</text>
</comment>
<evidence type="ECO:0000256" key="14">
    <source>
        <dbReference type="SAM" id="Phobius"/>
    </source>
</evidence>
<dbReference type="PRINTS" id="PR00205">
    <property type="entry name" value="CADHERIN"/>
</dbReference>
<accession>A0A5B7EPH7</accession>
<keyword evidence="4" id="KW-0732">Signal</keyword>
<dbReference type="CDD" id="cd11304">
    <property type="entry name" value="Cadherin_repeat"/>
    <property type="match status" value="6"/>
</dbReference>
<evidence type="ECO:0000256" key="2">
    <source>
        <dbReference type="ARBA" id="ARBA00022536"/>
    </source>
</evidence>
<dbReference type="Proteomes" id="UP000324222">
    <property type="component" value="Unassembled WGS sequence"/>
</dbReference>
<dbReference type="InterPro" id="IPR015919">
    <property type="entry name" value="Cadherin-like_sf"/>
</dbReference>
<evidence type="ECO:0000256" key="9">
    <source>
        <dbReference type="ARBA" id="ARBA00023136"/>
    </source>
</evidence>
<dbReference type="EMBL" id="VSRR010003024">
    <property type="protein sequence ID" value="MPC34294.1"/>
    <property type="molecule type" value="Genomic_DNA"/>
</dbReference>
<evidence type="ECO:0000256" key="5">
    <source>
        <dbReference type="ARBA" id="ARBA00022737"/>
    </source>
</evidence>
<dbReference type="Pfam" id="PF00028">
    <property type="entry name" value="Cadherin"/>
    <property type="match status" value="4"/>
</dbReference>
<dbReference type="FunFam" id="2.60.40.60:FF:000033">
    <property type="entry name" value="FAT atypical cadherin 1"/>
    <property type="match status" value="1"/>
</dbReference>
<sequence>MFLRLQVSCKPRSGPGQVNSVPVIVRVTDINDNPPVFSGLPYAVTVPEMTPVGTTIFKDVHADDLDSGVNGQVYYSIIPGDGRGDATDGYGIFSITLPHQGLVTVNRSLDFERSPVYHVTILATDRAQKVSARLSTTTTLTVMVEDSDDQDPVFEYASCPRVGRICANPEYSATVTSMEVSGVLSVKPERIFAKDLDAIGTPVSSQTPEDDPPTYTWELTTTAFRVDPEGVLVVAEENLDRDPPNPGVYTFQVVAREAGEDGVAAAPITITVVLNDVNDNPPRLPVYPPVSIQAGAARRVVATISAKDIDAGAYAEVEYSIYHVSNNGRGKFSLNATTGELAVVGPVESGEQYSVTLRATDRGALYGQSILDVIVNRGPNTGGPVFTQPHYSVTITEGAEPTSAILTLSALDPEGDAAIYSLVGGNELNHFEIGESSGTLRIADNLDRESLDLYTLIIKAEDPDGMSNTATVSVTIADINDKNPEFVELPYSFRVNEGVKNVVVGTVKAMDEDTGIYGEVSYSVPEEALFSIDATTGEIKTKQTLDYEKQQVHLLVVTAQDGAADPRLSTATVTVLVSDMGDELPVFSQRVYEASVPENQADAVLTTVNATDPDSVPAITYVMVNGDPKLFSVEPKSGRITTATCSVLVTVLDDNDNPPVFSVPLPPLTLPEDSPPGTLVATVLATDADGTRPNSEVTYELVGYGKAPDYFAIDGESGAITVKVDLQAEQESDFELQVVASDGGTPQLTTTSTASISVVRVGEEPPPPEVWATFTDAHFSAEVPEDAAANTLVKKLTVLHRPDSPKKLSCTITKGNEEGLFSMEVTAERHCGVMVVGALDYEMWQDYTLTVVLEAPEAPPGTENRQAQVNLVEDVHRMVLVVDGSPELVKDNRDGLVAVLQEHSNHIIGIEKIESRRFLGNNSIVESDASATDVWFHVVDEASGRLLPRRHPQLEKLAEEKMERQKLLFHVTAALDGLSAKDIRPPVLPPAPVTEPPPVPVRKAATLEGIQVALIVLAGIIVVMGVVGICYICVQWKRYVKHRDETNKAMVVVAPPYERVAGSVIESTKEYEVQVLHMSVPMDDDSVQDLTLDSRPSHHFSMDNVSYITKQQLSDESSNRSSDGGGHILEDHHLSHEDWNTPPGQRHHLGTHQHLPHISAMAASTPSGRNPAYEHFDDHDDEDEGGEGPLSVSATNENVMFGRRGLTEPSPVQTTTEL</sequence>
<feature type="domain" description="Cadherin" evidence="15">
    <location>
        <begin position="38"/>
        <end position="154"/>
    </location>
</feature>
<evidence type="ECO:0000313" key="16">
    <source>
        <dbReference type="EMBL" id="MPC34294.1"/>
    </source>
</evidence>
<feature type="region of interest" description="Disordered" evidence="13">
    <location>
        <begin position="1111"/>
        <end position="1218"/>
    </location>
</feature>
<dbReference type="GO" id="GO:0009653">
    <property type="term" value="P:anatomical structure morphogenesis"/>
    <property type="evidence" value="ECO:0007669"/>
    <property type="project" value="UniProtKB-ARBA"/>
</dbReference>
<evidence type="ECO:0000256" key="11">
    <source>
        <dbReference type="ARBA" id="ARBA00023180"/>
    </source>
</evidence>
<dbReference type="SUPFAM" id="SSF49313">
    <property type="entry name" value="Cadherin-like"/>
    <property type="match status" value="8"/>
</dbReference>
<feature type="domain" description="Cadherin" evidence="15">
    <location>
        <begin position="301"/>
        <end position="386"/>
    </location>
</feature>
<dbReference type="AlphaFoldDB" id="A0A5B7EPH7"/>
<feature type="compositionally biased region" description="Basic and acidic residues" evidence="13">
    <location>
        <begin position="1128"/>
        <end position="1139"/>
    </location>
</feature>
<feature type="domain" description="Cadherin" evidence="15">
    <location>
        <begin position="775"/>
        <end position="888"/>
    </location>
</feature>
<keyword evidence="3 14" id="KW-0812">Transmembrane</keyword>
<keyword evidence="8 14" id="KW-1133">Transmembrane helix</keyword>
<dbReference type="PANTHER" id="PTHR24025:SF23">
    <property type="entry name" value="NEURAL-CADHERIN"/>
    <property type="match status" value="1"/>
</dbReference>
<proteinExistence type="predicted"/>
<feature type="domain" description="Cadherin" evidence="15">
    <location>
        <begin position="5"/>
        <end position="37"/>
    </location>
</feature>
<comment type="subcellular location">
    <subcellularLocation>
        <location evidence="1">Membrane</location>
        <topology evidence="1">Single-pass membrane protein</topology>
    </subcellularLocation>
</comment>
<dbReference type="GO" id="GO:0008104">
    <property type="term" value="P:intracellular protein localization"/>
    <property type="evidence" value="ECO:0007669"/>
    <property type="project" value="UniProtKB-ARBA"/>
</dbReference>
<evidence type="ECO:0000313" key="17">
    <source>
        <dbReference type="Proteomes" id="UP000324222"/>
    </source>
</evidence>
<dbReference type="GO" id="GO:0005886">
    <property type="term" value="C:plasma membrane"/>
    <property type="evidence" value="ECO:0007669"/>
    <property type="project" value="InterPro"/>
</dbReference>
<reference evidence="16 17" key="1">
    <citation type="submission" date="2019-05" db="EMBL/GenBank/DDBJ databases">
        <title>Another draft genome of Portunus trituberculatus and its Hox gene families provides insights of decapod evolution.</title>
        <authorList>
            <person name="Jeong J.-H."/>
            <person name="Song I."/>
            <person name="Kim S."/>
            <person name="Choi T."/>
            <person name="Kim D."/>
            <person name="Ryu S."/>
            <person name="Kim W."/>
        </authorList>
    </citation>
    <scope>NUCLEOTIDE SEQUENCE [LARGE SCALE GENOMIC DNA]</scope>
    <source>
        <tissue evidence="16">Muscle</tissue>
    </source>
</reference>
<dbReference type="InterPro" id="IPR050971">
    <property type="entry name" value="Cadherin-domain_protein"/>
</dbReference>
<name>A0A5B7EPH7_PORTR</name>
<keyword evidence="10" id="KW-1015">Disulfide bond</keyword>
<dbReference type="Gene3D" id="2.60.40.60">
    <property type="entry name" value="Cadherins"/>
    <property type="match status" value="9"/>
</dbReference>
<keyword evidence="2" id="KW-0245">EGF-like domain</keyword>
<feature type="compositionally biased region" description="Basic residues" evidence="13">
    <location>
        <begin position="1145"/>
        <end position="1155"/>
    </location>
</feature>
<evidence type="ECO:0000256" key="6">
    <source>
        <dbReference type="ARBA" id="ARBA00022837"/>
    </source>
</evidence>
<dbReference type="PROSITE" id="PS50268">
    <property type="entry name" value="CADHERIN_2"/>
    <property type="match status" value="9"/>
</dbReference>
<evidence type="ECO:0000256" key="12">
    <source>
        <dbReference type="PROSITE-ProRule" id="PRU00043"/>
    </source>
</evidence>
<dbReference type="FunFam" id="2.60.40.60:FF:000024">
    <property type="entry name" value="FAT atypical cadherin 3"/>
    <property type="match status" value="1"/>
</dbReference>
<dbReference type="InterPro" id="IPR002126">
    <property type="entry name" value="Cadherin-like_dom"/>
</dbReference>
<dbReference type="PANTHER" id="PTHR24025">
    <property type="entry name" value="DESMOGLEIN FAMILY MEMBER"/>
    <property type="match status" value="1"/>
</dbReference>
<dbReference type="OrthoDB" id="10029135at2759"/>
<feature type="compositionally biased region" description="Polar residues" evidence="13">
    <location>
        <begin position="1111"/>
        <end position="1122"/>
    </location>
</feature>
<dbReference type="GO" id="GO:0007156">
    <property type="term" value="P:homophilic cell adhesion via plasma membrane adhesion molecules"/>
    <property type="evidence" value="ECO:0007669"/>
    <property type="project" value="InterPro"/>
</dbReference>
<feature type="domain" description="Cadherin" evidence="15">
    <location>
        <begin position="167"/>
        <end position="284"/>
    </location>
</feature>
<gene>
    <name evidence="16" type="primary">FAT1_1</name>
    <name evidence="16" type="ORF">E2C01_027679</name>
</gene>
<organism evidence="16 17">
    <name type="scientific">Portunus trituberculatus</name>
    <name type="common">Swimming crab</name>
    <name type="synonym">Neptunus trituberculatus</name>
    <dbReference type="NCBI Taxonomy" id="210409"/>
    <lineage>
        <taxon>Eukaryota</taxon>
        <taxon>Metazoa</taxon>
        <taxon>Ecdysozoa</taxon>
        <taxon>Arthropoda</taxon>
        <taxon>Crustacea</taxon>
        <taxon>Multicrustacea</taxon>
        <taxon>Malacostraca</taxon>
        <taxon>Eumalacostraca</taxon>
        <taxon>Eucarida</taxon>
        <taxon>Decapoda</taxon>
        <taxon>Pleocyemata</taxon>
        <taxon>Brachyura</taxon>
        <taxon>Eubrachyura</taxon>
        <taxon>Portunoidea</taxon>
        <taxon>Portunidae</taxon>
        <taxon>Portuninae</taxon>
        <taxon>Portunus</taxon>
    </lineage>
</organism>
<evidence type="ECO:0000256" key="8">
    <source>
        <dbReference type="ARBA" id="ARBA00022989"/>
    </source>
</evidence>
<keyword evidence="5" id="KW-0677">Repeat</keyword>
<feature type="domain" description="Cadherin" evidence="15">
    <location>
        <begin position="662"/>
        <end position="770"/>
    </location>
</feature>
<dbReference type="PROSITE" id="PS00232">
    <property type="entry name" value="CADHERIN_1"/>
    <property type="match status" value="3"/>
</dbReference>
<evidence type="ECO:0000259" key="15">
    <source>
        <dbReference type="PROSITE" id="PS50268"/>
    </source>
</evidence>
<dbReference type="GO" id="GO:0005509">
    <property type="term" value="F:calcium ion binding"/>
    <property type="evidence" value="ECO:0007669"/>
    <property type="project" value="UniProtKB-UniRule"/>
</dbReference>